<dbReference type="SUPFAM" id="SSF54373">
    <property type="entry name" value="FAD-linked reductases, C-terminal domain"/>
    <property type="match status" value="1"/>
</dbReference>
<dbReference type="PROSITE" id="PS00623">
    <property type="entry name" value="GMC_OXRED_1"/>
    <property type="match status" value="1"/>
</dbReference>
<keyword evidence="5" id="KW-0812">Transmembrane</keyword>
<feature type="binding site" evidence="3">
    <location>
        <begin position="533"/>
        <end position="534"/>
    </location>
    <ligand>
        <name>FAD</name>
        <dbReference type="ChEBI" id="CHEBI:57692"/>
    </ligand>
</feature>
<keyword evidence="5" id="KW-0472">Membrane</keyword>
<dbReference type="OrthoDB" id="269227at2759"/>
<sequence>MSNTVWDYVVVGGGLAGSVVAARLLQLNPLLRILLVEAGPDASDDEGILYADSANLDGGTYDWKYQTVPQKHLGNRRIDLPCGKALGGGSVINYGAWIRGHRVDFDLWGKTVNDNRWTYEGLLPYMKMAENVASATVDSHEHGTDGPVHLQTSVSTSRAYPLRQAVLESWEEVGIQKLPFLDANAGIPLGVGEFYENRRQGRRQIAPVSFPLNGIAIMPNTIVAKILFKKKSAYSQGHVQACGIQLADGTEIHGKEVILSLGAIRTPQLLMLSGIGPANELAKHGIEVMLDAPHVGDNLSDHGRIGTMWKLNPSWSGSALGPGNEIFQQPQYRWGLPLDFVVTTGIQNKAGLAEAIEADEGVAPDPATHPLLNQDRAFNEHLIMYTDGGNGSAITFVLVNLLPTSRGKLTMSTSDINDPPLIDPNYNSTEVDKFVMREGLRLQIKLAGSKFATMGRDILGGELGIPGFEGTLTSASTDEYLNSRVAAGLISSYHPMGTAAMGKVVDADLKVNGVSGLRVVDASVFPSAITGHPQVALYAMALQAAEIIHNQELKSAN</sequence>
<dbReference type="Pfam" id="PF05199">
    <property type="entry name" value="GMC_oxred_C"/>
    <property type="match status" value="1"/>
</dbReference>
<dbReference type="PANTHER" id="PTHR11552:SF123">
    <property type="entry name" value="GMC OXIDOREDUCTASE (AFU_ORTHOLOGUE AFUA_2G01770)-RELATED"/>
    <property type="match status" value="1"/>
</dbReference>
<accession>A0A179F4U5</accession>
<dbReference type="EMBL" id="LSBJ02000009">
    <property type="protein sequence ID" value="OAQ60129.1"/>
    <property type="molecule type" value="Genomic_DNA"/>
</dbReference>
<feature type="active site" description="Proton donor" evidence="2">
    <location>
        <position position="494"/>
    </location>
</feature>
<keyword evidence="5" id="KW-1133">Transmembrane helix</keyword>
<feature type="binding site" evidence="3">
    <location>
        <position position="223"/>
    </location>
    <ligand>
        <name>FAD</name>
        <dbReference type="ChEBI" id="CHEBI:57692"/>
    </ligand>
</feature>
<dbReference type="InterPro" id="IPR036188">
    <property type="entry name" value="FAD/NAD-bd_sf"/>
</dbReference>
<dbReference type="InterPro" id="IPR000172">
    <property type="entry name" value="GMC_OxRdtase_N"/>
</dbReference>
<proteinExistence type="inferred from homology"/>
<keyword evidence="3 4" id="KW-0274">FAD</keyword>
<feature type="domain" description="Glucose-methanol-choline oxidoreductase N-terminal" evidence="6">
    <location>
        <begin position="83"/>
        <end position="106"/>
    </location>
</feature>
<dbReference type="SUPFAM" id="SSF51905">
    <property type="entry name" value="FAD/NAD(P)-binding domain"/>
    <property type="match status" value="1"/>
</dbReference>
<feature type="transmembrane region" description="Helical" evidence="5">
    <location>
        <begin position="6"/>
        <end position="25"/>
    </location>
</feature>
<dbReference type="GO" id="GO:0016614">
    <property type="term" value="F:oxidoreductase activity, acting on CH-OH group of donors"/>
    <property type="evidence" value="ECO:0007669"/>
    <property type="project" value="InterPro"/>
</dbReference>
<dbReference type="PIRSF" id="PIRSF000137">
    <property type="entry name" value="Alcohol_oxidase"/>
    <property type="match status" value="1"/>
</dbReference>
<dbReference type="KEGG" id="pchm:VFPPC_10567"/>
<evidence type="ECO:0000256" key="2">
    <source>
        <dbReference type="PIRSR" id="PIRSR000137-1"/>
    </source>
</evidence>
<keyword evidence="4" id="KW-0285">Flavoprotein</keyword>
<organism evidence="8 9">
    <name type="scientific">Pochonia chlamydosporia 170</name>
    <dbReference type="NCBI Taxonomy" id="1380566"/>
    <lineage>
        <taxon>Eukaryota</taxon>
        <taxon>Fungi</taxon>
        <taxon>Dikarya</taxon>
        <taxon>Ascomycota</taxon>
        <taxon>Pezizomycotina</taxon>
        <taxon>Sordariomycetes</taxon>
        <taxon>Hypocreomycetidae</taxon>
        <taxon>Hypocreales</taxon>
        <taxon>Clavicipitaceae</taxon>
        <taxon>Pochonia</taxon>
    </lineage>
</organism>
<gene>
    <name evidence="8" type="ORF">VFPPC_10567</name>
</gene>
<dbReference type="AlphaFoldDB" id="A0A179F4U5"/>
<comment type="cofactor">
    <cofactor evidence="3">
        <name>FAD</name>
        <dbReference type="ChEBI" id="CHEBI:57692"/>
    </cofactor>
</comment>
<dbReference type="RefSeq" id="XP_018138039.1">
    <property type="nucleotide sequence ID" value="XM_018288911.1"/>
</dbReference>
<evidence type="ECO:0000256" key="3">
    <source>
        <dbReference type="PIRSR" id="PIRSR000137-2"/>
    </source>
</evidence>
<dbReference type="GO" id="GO:0050660">
    <property type="term" value="F:flavin adenine dinucleotide binding"/>
    <property type="evidence" value="ECO:0007669"/>
    <property type="project" value="InterPro"/>
</dbReference>
<keyword evidence="9" id="KW-1185">Reference proteome</keyword>
<reference evidence="8 9" key="1">
    <citation type="journal article" date="2016" name="PLoS Pathog.">
        <title>Biosynthesis of antibiotic leucinostatins in bio-control fungus Purpureocillium lilacinum and their inhibition on phytophthora revealed by genome mining.</title>
        <authorList>
            <person name="Wang G."/>
            <person name="Liu Z."/>
            <person name="Lin R."/>
            <person name="Li E."/>
            <person name="Mao Z."/>
            <person name="Ling J."/>
            <person name="Yang Y."/>
            <person name="Yin W.B."/>
            <person name="Xie B."/>
        </authorList>
    </citation>
    <scope>NUCLEOTIDE SEQUENCE [LARGE SCALE GENOMIC DNA]</scope>
    <source>
        <strain evidence="8">170</strain>
    </source>
</reference>
<dbReference type="GeneID" id="28852905"/>
<evidence type="ECO:0000313" key="8">
    <source>
        <dbReference type="EMBL" id="OAQ60129.1"/>
    </source>
</evidence>
<dbReference type="STRING" id="1380566.A0A179F4U5"/>
<evidence type="ECO:0000256" key="4">
    <source>
        <dbReference type="RuleBase" id="RU003968"/>
    </source>
</evidence>
<evidence type="ECO:0000259" key="7">
    <source>
        <dbReference type="PROSITE" id="PS00624"/>
    </source>
</evidence>
<feature type="active site" description="Proton acceptor" evidence="2">
    <location>
        <position position="532"/>
    </location>
</feature>
<comment type="caution">
    <text evidence="8">The sequence shown here is derived from an EMBL/GenBank/DDBJ whole genome shotgun (WGS) entry which is preliminary data.</text>
</comment>
<feature type="domain" description="Glucose-methanol-choline oxidoreductase N-terminal" evidence="7">
    <location>
        <begin position="262"/>
        <end position="276"/>
    </location>
</feature>
<dbReference type="InterPro" id="IPR012132">
    <property type="entry name" value="GMC_OxRdtase"/>
</dbReference>
<evidence type="ECO:0000313" key="9">
    <source>
        <dbReference type="Proteomes" id="UP000078397"/>
    </source>
</evidence>
<dbReference type="Gene3D" id="3.50.50.60">
    <property type="entry name" value="FAD/NAD(P)-binding domain"/>
    <property type="match status" value="1"/>
</dbReference>
<evidence type="ECO:0000256" key="1">
    <source>
        <dbReference type="ARBA" id="ARBA00010790"/>
    </source>
</evidence>
<name>A0A179F4U5_METCM</name>
<evidence type="ECO:0000259" key="6">
    <source>
        <dbReference type="PROSITE" id="PS00623"/>
    </source>
</evidence>
<dbReference type="Pfam" id="PF00732">
    <property type="entry name" value="GMC_oxred_N"/>
    <property type="match status" value="1"/>
</dbReference>
<dbReference type="Proteomes" id="UP000078397">
    <property type="component" value="Unassembled WGS sequence"/>
</dbReference>
<dbReference type="Gene3D" id="3.30.560.10">
    <property type="entry name" value="Glucose Oxidase, domain 3"/>
    <property type="match status" value="1"/>
</dbReference>
<protein>
    <submittedName>
        <fullName evidence="8">Glucose dehydrogenase</fullName>
    </submittedName>
</protein>
<evidence type="ECO:0000256" key="5">
    <source>
        <dbReference type="SAM" id="Phobius"/>
    </source>
</evidence>
<comment type="similarity">
    <text evidence="1 4">Belongs to the GMC oxidoreductase family.</text>
</comment>
<dbReference type="InterPro" id="IPR007867">
    <property type="entry name" value="GMC_OxRtase_C"/>
</dbReference>
<dbReference type="PANTHER" id="PTHR11552">
    <property type="entry name" value="GLUCOSE-METHANOL-CHOLINE GMC OXIDOREDUCTASE"/>
    <property type="match status" value="1"/>
</dbReference>
<dbReference type="PROSITE" id="PS00624">
    <property type="entry name" value="GMC_OXRED_2"/>
    <property type="match status" value="1"/>
</dbReference>